<dbReference type="AlphaFoldDB" id="A0A813JRK6"/>
<dbReference type="Proteomes" id="UP000626109">
    <property type="component" value="Unassembled WGS sequence"/>
</dbReference>
<evidence type="ECO:0000256" key="1">
    <source>
        <dbReference type="SAM" id="MobiDB-lite"/>
    </source>
</evidence>
<proteinExistence type="predicted"/>
<gene>
    <name evidence="2" type="ORF">PGLA2088_LOCUS25620</name>
</gene>
<comment type="caution">
    <text evidence="2">The sequence shown here is derived from an EMBL/GenBank/DDBJ whole genome shotgun (WGS) entry which is preliminary data.</text>
</comment>
<evidence type="ECO:0000313" key="2">
    <source>
        <dbReference type="EMBL" id="CAE8687804.1"/>
    </source>
</evidence>
<sequence length="176" mass="18481">MQSPRPDLTSLRGAAAAFQAGGAAASQLRAQAATARRLVSCGRASRRRSHEEDEEDVIEASLASTALRSLGALPRAAERALARRQEVPAGRSLRRLALRNSKPRRSADATLIGSPWGARIHDQALEISSSIGFAFVRQAMEEGSGQGMAGCTSGALTLPDVRETAATKGAPYADKS</sequence>
<feature type="region of interest" description="Disordered" evidence="1">
    <location>
        <begin position="144"/>
        <end position="176"/>
    </location>
</feature>
<protein>
    <submittedName>
        <fullName evidence="2">Uncharacterized protein</fullName>
    </submittedName>
</protein>
<organism evidence="2 3">
    <name type="scientific">Polarella glacialis</name>
    <name type="common">Dinoflagellate</name>
    <dbReference type="NCBI Taxonomy" id="89957"/>
    <lineage>
        <taxon>Eukaryota</taxon>
        <taxon>Sar</taxon>
        <taxon>Alveolata</taxon>
        <taxon>Dinophyceae</taxon>
        <taxon>Suessiales</taxon>
        <taxon>Suessiaceae</taxon>
        <taxon>Polarella</taxon>
    </lineage>
</organism>
<dbReference type="EMBL" id="CAJNNW010026802">
    <property type="protein sequence ID" value="CAE8687804.1"/>
    <property type="molecule type" value="Genomic_DNA"/>
</dbReference>
<reference evidence="2" key="1">
    <citation type="submission" date="2021-02" db="EMBL/GenBank/DDBJ databases">
        <authorList>
            <person name="Dougan E. K."/>
            <person name="Rhodes N."/>
            <person name="Thang M."/>
            <person name="Chan C."/>
        </authorList>
    </citation>
    <scope>NUCLEOTIDE SEQUENCE</scope>
</reference>
<evidence type="ECO:0000313" key="3">
    <source>
        <dbReference type="Proteomes" id="UP000626109"/>
    </source>
</evidence>
<name>A0A813JRK6_POLGL</name>
<accession>A0A813JRK6</accession>